<dbReference type="EMBL" id="ALAN01000187">
    <property type="protein sequence ID" value="ETI66052.1"/>
    <property type="molecule type" value="Genomic_DNA"/>
</dbReference>
<protein>
    <recommendedName>
        <fullName evidence="3">ATP-grasp domain-containing protein</fullName>
    </recommendedName>
</protein>
<evidence type="ECO:0000313" key="2">
    <source>
        <dbReference type="Proteomes" id="UP000018877"/>
    </source>
</evidence>
<gene>
    <name evidence="1" type="ORF">BAVI_24603</name>
</gene>
<dbReference type="SUPFAM" id="SSF56059">
    <property type="entry name" value="Glutathione synthetase ATP-binding domain-like"/>
    <property type="match status" value="1"/>
</dbReference>
<name>A0AB94IG14_9BACI</name>
<evidence type="ECO:0000313" key="1">
    <source>
        <dbReference type="EMBL" id="ETI66052.1"/>
    </source>
</evidence>
<reference evidence="1 2" key="1">
    <citation type="journal article" date="2014" name="Environ. Microbiol.">
        <title>The nitrate-ammonifying and nosZ-carrying bacterium Bacillus vireti is a potent source and sink for nitric and nitrous oxide under high nitrate conditions.</title>
        <authorList>
            <person name="Mania D."/>
            <person name="Heylen K."/>
            <person name="van Spanning R.J."/>
            <person name="Frostegard A."/>
        </authorList>
    </citation>
    <scope>NUCLEOTIDE SEQUENCE [LARGE SCALE GENOMIC DNA]</scope>
    <source>
        <strain evidence="1 2">LMG 21834</strain>
    </source>
</reference>
<sequence>MSLSLTPIKIVPGKPTDRNCFVVQMSNQLFIQLKIGEHRDLNITLGQKTITTTIQTVEMAANELILPANMITDFCLPLQCYKFQAMYLADSHTLKLGPVVGLLTNFTSIRQENLHFRSIHTFCEELHHCITEQGGFFYVFAYEQFLNEAYYLMDGKWLPFELPLPDVIYNRIHSRRLEQKESYKQFRSRLEQLMIPIFNDRFLSKWEVYEQLSNERQLLAYIPKTKLFSKEHLHEFIQKYETVFLKPIHGSQGKNIIKVKKERENYYTFQSSLTSQIDTVGEGVTLDEIYQLVKPILYNQIYIIQQGLDLVTHHACAMDFRVLCHKSLTNQWKITSTVARIAADGEFVSNIARGGTITRPLTALGTCLGGKKALATLEVLKELALETATVIGSNSAGITGELGIDIGVDLDGRIWLIEVNSKPSKNFEDDVGKIRPSAKAIIQFCTQLGFETKPLKE</sequence>
<dbReference type="RefSeq" id="WP_024031074.1">
    <property type="nucleotide sequence ID" value="NZ_ALAN01000187.1"/>
</dbReference>
<dbReference type="Gene3D" id="3.30.1490.20">
    <property type="entry name" value="ATP-grasp fold, A domain"/>
    <property type="match status" value="1"/>
</dbReference>
<comment type="caution">
    <text evidence="1">The sequence shown here is derived from an EMBL/GenBank/DDBJ whole genome shotgun (WGS) entry which is preliminary data.</text>
</comment>
<accession>A0AB94IG14</accession>
<proteinExistence type="predicted"/>
<dbReference type="Pfam" id="PF14398">
    <property type="entry name" value="ATPgrasp_YheCD"/>
    <property type="match status" value="1"/>
</dbReference>
<dbReference type="Gene3D" id="3.30.470.20">
    <property type="entry name" value="ATP-grasp fold, B domain"/>
    <property type="match status" value="1"/>
</dbReference>
<keyword evidence="2" id="KW-1185">Reference proteome</keyword>
<dbReference type="InterPro" id="IPR026838">
    <property type="entry name" value="YheC/D"/>
</dbReference>
<dbReference type="AlphaFoldDB" id="A0AB94IG14"/>
<evidence type="ECO:0008006" key="3">
    <source>
        <dbReference type="Google" id="ProtNLM"/>
    </source>
</evidence>
<dbReference type="Proteomes" id="UP000018877">
    <property type="component" value="Unassembled WGS sequence"/>
</dbReference>
<dbReference type="InterPro" id="IPR013815">
    <property type="entry name" value="ATP_grasp_subdomain_1"/>
</dbReference>
<dbReference type="GO" id="GO:0005524">
    <property type="term" value="F:ATP binding"/>
    <property type="evidence" value="ECO:0007669"/>
    <property type="project" value="InterPro"/>
</dbReference>
<organism evidence="1 2">
    <name type="scientific">Neobacillus vireti LMG 21834</name>
    <dbReference type="NCBI Taxonomy" id="1131730"/>
    <lineage>
        <taxon>Bacteria</taxon>
        <taxon>Bacillati</taxon>
        <taxon>Bacillota</taxon>
        <taxon>Bacilli</taxon>
        <taxon>Bacillales</taxon>
        <taxon>Bacillaceae</taxon>
        <taxon>Neobacillus</taxon>
    </lineage>
</organism>